<sequence>MIWDLKCATSPTATPAEHATSPFPPRHSDCLGVPLASSVRRVCAAVPGDSAVPRVLHRRLRNFTLRFPALSLAPHSLSSPLSPPSPRSRIAPPHPLPAAAMMHLSRPLPHTVSLDRDQQPQSHARTASPGHSPLSRRPSTSSLPSRSSASHMSGAGPSPLGNPAKASKFGNNDACAKLIEAIEAGDTRMAAAAISAGADPNTRKRFILGCIVHEGSKWTTSFFGSGGPKEKPVGGFAPRNVQAVGESALAVAILRNNPQLVQLLLDNGADPNLPIEWKIIRGRAVWSEPIWNTVVEGAGTWDTLYHFGSALELAIGEGVTRDPHGETRLEAKGTARELWINMPGILNMMSDPGTHGANKDKPTFKAIDFTPNLEIVDILLRHGARVTPAVRPALEKVAQNRDLLRKLEVVTGQRIIPQPQQQQQQQHDMKAMAMDPRRFGMVGGRPKAF</sequence>
<evidence type="ECO:0000313" key="4">
    <source>
        <dbReference type="Proteomes" id="UP000070544"/>
    </source>
</evidence>
<dbReference type="Gene3D" id="1.25.40.20">
    <property type="entry name" value="Ankyrin repeat-containing domain"/>
    <property type="match status" value="1"/>
</dbReference>
<keyword evidence="1" id="KW-0040">ANK repeat</keyword>
<feature type="repeat" description="ANK" evidence="1">
    <location>
        <begin position="244"/>
        <end position="276"/>
    </location>
</feature>
<keyword evidence="4" id="KW-1185">Reference proteome</keyword>
<evidence type="ECO:0000313" key="3">
    <source>
        <dbReference type="EMBL" id="KXS16872.1"/>
    </source>
</evidence>
<dbReference type="InterPro" id="IPR036770">
    <property type="entry name" value="Ankyrin_rpt-contain_sf"/>
</dbReference>
<accession>A0A139AJB8</accession>
<gene>
    <name evidence="3" type="ORF">M427DRAFT_30973</name>
</gene>
<feature type="region of interest" description="Disordered" evidence="2">
    <location>
        <begin position="111"/>
        <end position="166"/>
    </location>
</feature>
<evidence type="ECO:0000256" key="2">
    <source>
        <dbReference type="SAM" id="MobiDB-lite"/>
    </source>
</evidence>
<reference evidence="3 4" key="1">
    <citation type="journal article" date="2015" name="Genome Biol. Evol.">
        <title>Phylogenomic analyses indicate that early fungi evolved digesting cell walls of algal ancestors of land plants.</title>
        <authorList>
            <person name="Chang Y."/>
            <person name="Wang S."/>
            <person name="Sekimoto S."/>
            <person name="Aerts A.L."/>
            <person name="Choi C."/>
            <person name="Clum A."/>
            <person name="LaButti K.M."/>
            <person name="Lindquist E.A."/>
            <person name="Yee Ngan C."/>
            <person name="Ohm R.A."/>
            <person name="Salamov A.A."/>
            <person name="Grigoriev I.V."/>
            <person name="Spatafora J.W."/>
            <person name="Berbee M.L."/>
        </authorList>
    </citation>
    <scope>NUCLEOTIDE SEQUENCE [LARGE SCALE GENOMIC DNA]</scope>
    <source>
        <strain evidence="3 4">JEL478</strain>
    </source>
</reference>
<organism evidence="3 4">
    <name type="scientific">Gonapodya prolifera (strain JEL478)</name>
    <name type="common">Monoblepharis prolifera</name>
    <dbReference type="NCBI Taxonomy" id="1344416"/>
    <lineage>
        <taxon>Eukaryota</taxon>
        <taxon>Fungi</taxon>
        <taxon>Fungi incertae sedis</taxon>
        <taxon>Chytridiomycota</taxon>
        <taxon>Chytridiomycota incertae sedis</taxon>
        <taxon>Monoblepharidomycetes</taxon>
        <taxon>Monoblepharidales</taxon>
        <taxon>Gonapodyaceae</taxon>
        <taxon>Gonapodya</taxon>
    </lineage>
</organism>
<feature type="region of interest" description="Disordered" evidence="2">
    <location>
        <begin position="74"/>
        <end position="95"/>
    </location>
</feature>
<dbReference type="EMBL" id="KQ965750">
    <property type="protein sequence ID" value="KXS16872.1"/>
    <property type="molecule type" value="Genomic_DNA"/>
</dbReference>
<dbReference type="PROSITE" id="PS50088">
    <property type="entry name" value="ANK_REPEAT"/>
    <property type="match status" value="1"/>
</dbReference>
<dbReference type="SMART" id="SM00248">
    <property type="entry name" value="ANK"/>
    <property type="match status" value="3"/>
</dbReference>
<evidence type="ECO:0000256" key="1">
    <source>
        <dbReference type="PROSITE-ProRule" id="PRU00023"/>
    </source>
</evidence>
<dbReference type="Proteomes" id="UP000070544">
    <property type="component" value="Unassembled WGS sequence"/>
</dbReference>
<dbReference type="Pfam" id="PF00023">
    <property type="entry name" value="Ank"/>
    <property type="match status" value="1"/>
</dbReference>
<feature type="compositionally biased region" description="Low complexity" evidence="2">
    <location>
        <begin position="132"/>
        <end position="150"/>
    </location>
</feature>
<dbReference type="PROSITE" id="PS50297">
    <property type="entry name" value="ANK_REP_REGION"/>
    <property type="match status" value="1"/>
</dbReference>
<feature type="compositionally biased region" description="Pro residues" evidence="2">
    <location>
        <begin position="81"/>
        <end position="95"/>
    </location>
</feature>
<dbReference type="InterPro" id="IPR002110">
    <property type="entry name" value="Ankyrin_rpt"/>
</dbReference>
<proteinExistence type="predicted"/>
<dbReference type="SUPFAM" id="SSF48403">
    <property type="entry name" value="Ankyrin repeat"/>
    <property type="match status" value="1"/>
</dbReference>
<name>A0A139AJB8_GONPJ</name>
<protein>
    <submittedName>
        <fullName evidence="3">Uncharacterized protein</fullName>
    </submittedName>
</protein>
<dbReference type="AlphaFoldDB" id="A0A139AJB8"/>
<dbReference type="OrthoDB" id="2174193at2759"/>